<evidence type="ECO:0000313" key="4">
    <source>
        <dbReference type="Proteomes" id="UP000600080"/>
    </source>
</evidence>
<dbReference type="Proteomes" id="UP000600080">
    <property type="component" value="Unassembled WGS sequence"/>
</dbReference>
<protein>
    <recommendedName>
        <fullName evidence="2">DUF4232 domain-containing protein</fullName>
    </recommendedName>
</protein>
<evidence type="ECO:0000313" key="3">
    <source>
        <dbReference type="EMBL" id="GGN32500.1"/>
    </source>
</evidence>
<keyword evidence="4" id="KW-1185">Reference proteome</keyword>
<feature type="domain" description="DUF4232" evidence="2">
    <location>
        <begin position="176"/>
        <end position="251"/>
    </location>
</feature>
<dbReference type="InterPro" id="IPR025326">
    <property type="entry name" value="DUF4232"/>
</dbReference>
<evidence type="ECO:0000256" key="1">
    <source>
        <dbReference type="SAM" id="MobiDB-lite"/>
    </source>
</evidence>
<proteinExistence type="predicted"/>
<feature type="compositionally biased region" description="Low complexity" evidence="1">
    <location>
        <begin position="139"/>
        <end position="167"/>
    </location>
</feature>
<feature type="region of interest" description="Disordered" evidence="1">
    <location>
        <begin position="126"/>
        <end position="167"/>
    </location>
</feature>
<sequence length="308" mass="31642">MGDGAPHPVTTLVCAGPRAGAEIHGAEFSGRARASASPVRAVCSRDVSEAFPKRQWLREEWCAHRGNGLRAVPHEHRGNLIMRTSRIRTASLAAVTAALALGLTACGGNDGGAKAAGGVHAAGAAQSQSASGGDGKGGAAQADNGGAAKESARSATVSGAAGGATTAGARQCRGDEMLLTAVHRFAGQQGDHLLVTATNKGTKPCWVTSYPSVRLGDVNSTALPHSKKDNPGGGTHITLRPGGTAYSAVNLFDYGPKHHTAKSFALALRGANGHDGPTYSVYLKGEKPQFSWNEADVLNWSTKKPYNF</sequence>
<dbReference type="Pfam" id="PF14016">
    <property type="entry name" value="DUF4232"/>
    <property type="match status" value="1"/>
</dbReference>
<name>A0ABQ2IZL1_9ACTN</name>
<reference evidence="4" key="1">
    <citation type="journal article" date="2019" name="Int. J. Syst. Evol. Microbiol.">
        <title>The Global Catalogue of Microorganisms (GCM) 10K type strain sequencing project: providing services to taxonomists for standard genome sequencing and annotation.</title>
        <authorList>
            <consortium name="The Broad Institute Genomics Platform"/>
            <consortium name="The Broad Institute Genome Sequencing Center for Infectious Disease"/>
            <person name="Wu L."/>
            <person name="Ma J."/>
        </authorList>
    </citation>
    <scope>NUCLEOTIDE SEQUENCE [LARGE SCALE GENOMIC DNA]</scope>
    <source>
        <strain evidence="4">CGMCC 4.7323</strain>
    </source>
</reference>
<evidence type="ECO:0000259" key="2">
    <source>
        <dbReference type="Pfam" id="PF14016"/>
    </source>
</evidence>
<dbReference type="EMBL" id="BMND01000001">
    <property type="protein sequence ID" value="GGN32500.1"/>
    <property type="molecule type" value="Genomic_DNA"/>
</dbReference>
<organism evidence="3 4">
    <name type="scientific">Streptomyces kronopolitis</name>
    <dbReference type="NCBI Taxonomy" id="1612435"/>
    <lineage>
        <taxon>Bacteria</taxon>
        <taxon>Bacillati</taxon>
        <taxon>Actinomycetota</taxon>
        <taxon>Actinomycetes</taxon>
        <taxon>Kitasatosporales</taxon>
        <taxon>Streptomycetaceae</taxon>
        <taxon>Streptomyces</taxon>
    </lineage>
</organism>
<accession>A0ABQ2IZL1</accession>
<gene>
    <name evidence="3" type="ORF">GCM10012285_02730</name>
</gene>
<comment type="caution">
    <text evidence="3">The sequence shown here is derived from an EMBL/GenBank/DDBJ whole genome shotgun (WGS) entry which is preliminary data.</text>
</comment>